<feature type="region of interest" description="Disordered" evidence="6">
    <location>
        <begin position="295"/>
        <end position="352"/>
    </location>
</feature>
<evidence type="ECO:0000256" key="1">
    <source>
        <dbReference type="ARBA" id="ARBA00004651"/>
    </source>
</evidence>
<protein>
    <submittedName>
        <fullName evidence="8">YhjD/YihY/BrkB family envelope integrity protein</fullName>
    </submittedName>
</protein>
<feature type="transmembrane region" description="Helical" evidence="7">
    <location>
        <begin position="85"/>
        <end position="106"/>
    </location>
</feature>
<feature type="transmembrane region" description="Helical" evidence="7">
    <location>
        <begin position="232"/>
        <end position="257"/>
    </location>
</feature>
<evidence type="ECO:0000313" key="9">
    <source>
        <dbReference type="Proteomes" id="UP001595925"/>
    </source>
</evidence>
<dbReference type="RefSeq" id="WP_224829359.1">
    <property type="nucleotide sequence ID" value="NZ_JAIVEF010000028.1"/>
</dbReference>
<dbReference type="AlphaFoldDB" id="A0ABD5Q910"/>
<dbReference type="GO" id="GO:0005886">
    <property type="term" value="C:plasma membrane"/>
    <property type="evidence" value="ECO:0007669"/>
    <property type="project" value="UniProtKB-SubCell"/>
</dbReference>
<dbReference type="PANTHER" id="PTHR30213:SF0">
    <property type="entry name" value="UPF0761 MEMBRANE PROTEIN YIHY"/>
    <property type="match status" value="1"/>
</dbReference>
<keyword evidence="4 7" id="KW-1133">Transmembrane helix</keyword>
<proteinExistence type="predicted"/>
<keyword evidence="9" id="KW-1185">Reference proteome</keyword>
<evidence type="ECO:0000256" key="6">
    <source>
        <dbReference type="SAM" id="MobiDB-lite"/>
    </source>
</evidence>
<evidence type="ECO:0000256" key="7">
    <source>
        <dbReference type="SAM" id="Phobius"/>
    </source>
</evidence>
<evidence type="ECO:0000256" key="3">
    <source>
        <dbReference type="ARBA" id="ARBA00022692"/>
    </source>
</evidence>
<gene>
    <name evidence="8" type="ORF">ACFPFO_00325</name>
</gene>
<feature type="transmembrane region" description="Helical" evidence="7">
    <location>
        <begin position="136"/>
        <end position="158"/>
    </location>
</feature>
<dbReference type="Pfam" id="PF03631">
    <property type="entry name" value="Virul_fac_BrkB"/>
    <property type="match status" value="1"/>
</dbReference>
<evidence type="ECO:0000256" key="5">
    <source>
        <dbReference type="ARBA" id="ARBA00023136"/>
    </source>
</evidence>
<feature type="transmembrane region" description="Helical" evidence="7">
    <location>
        <begin position="198"/>
        <end position="220"/>
    </location>
</feature>
<reference evidence="8 9" key="1">
    <citation type="journal article" date="2019" name="Int. J. Syst. Evol. Microbiol.">
        <title>The Global Catalogue of Microorganisms (GCM) 10K type strain sequencing project: providing services to taxonomists for standard genome sequencing and annotation.</title>
        <authorList>
            <consortium name="The Broad Institute Genomics Platform"/>
            <consortium name="The Broad Institute Genome Sequencing Center for Infectious Disease"/>
            <person name="Wu L."/>
            <person name="Ma J."/>
        </authorList>
    </citation>
    <scope>NUCLEOTIDE SEQUENCE [LARGE SCALE GENOMIC DNA]</scope>
    <source>
        <strain evidence="8 9">CGMCC 1.15824</strain>
    </source>
</reference>
<dbReference type="Proteomes" id="UP001595925">
    <property type="component" value="Unassembled WGS sequence"/>
</dbReference>
<keyword evidence="3 7" id="KW-0812">Transmembrane</keyword>
<feature type="transmembrane region" description="Helical" evidence="7">
    <location>
        <begin position="164"/>
        <end position="186"/>
    </location>
</feature>
<feature type="compositionally biased region" description="Basic and acidic residues" evidence="6">
    <location>
        <begin position="324"/>
        <end position="344"/>
    </location>
</feature>
<dbReference type="InterPro" id="IPR017039">
    <property type="entry name" value="Virul_fac_BrkB"/>
</dbReference>
<sequence>MDRQSAISQAKLVKSVFSEKNVTFLAGSIAYSAFVSLVPLIMFVLLVVSFGAPDLQQDVIEVTTDSVSPSVGGVIEVMIEQQSGAGAGSTITASIIGVLTLVWGALKVFRGIDTAFSEIYETVAHDSFTGQIKKGLLMLLTLTLGIVAMVAATSVVALFSFIPFIGAVVPLLLVVGLIVAFFPMYYLFPDIDVEPRDVLPGTLVGAIGWAVLQVLFQVYVSLSGDSSNLIASILLLVTWLYFSGVVLLLGAVVNAVVIDRASDIVRTPVEPTLLDSEMSRDELAAYLQQLQTDLTGHSGEIGQPDETMVGPRATPRESISVTEGVRDGEEETTHEVRLRWHSERSIQQSEET</sequence>
<comment type="caution">
    <text evidence="8">The sequence shown here is derived from an EMBL/GenBank/DDBJ whole genome shotgun (WGS) entry which is preliminary data.</text>
</comment>
<feature type="transmembrane region" description="Helical" evidence="7">
    <location>
        <begin position="21"/>
        <end position="48"/>
    </location>
</feature>
<dbReference type="NCBIfam" id="TIGR00765">
    <property type="entry name" value="yihY_not_rbn"/>
    <property type="match status" value="1"/>
</dbReference>
<name>A0ABD5Q910_9EURY</name>
<organism evidence="8 9">
    <name type="scientific">Saliphagus infecundisoli</name>
    <dbReference type="NCBI Taxonomy" id="1849069"/>
    <lineage>
        <taxon>Archaea</taxon>
        <taxon>Methanobacteriati</taxon>
        <taxon>Methanobacteriota</taxon>
        <taxon>Stenosarchaea group</taxon>
        <taxon>Halobacteria</taxon>
        <taxon>Halobacteriales</taxon>
        <taxon>Natrialbaceae</taxon>
        <taxon>Saliphagus</taxon>
    </lineage>
</organism>
<keyword evidence="2" id="KW-1003">Cell membrane</keyword>
<evidence type="ECO:0000256" key="2">
    <source>
        <dbReference type="ARBA" id="ARBA00022475"/>
    </source>
</evidence>
<comment type="subcellular location">
    <subcellularLocation>
        <location evidence="1">Cell membrane</location>
        <topology evidence="1">Multi-pass membrane protein</topology>
    </subcellularLocation>
</comment>
<evidence type="ECO:0000256" key="4">
    <source>
        <dbReference type="ARBA" id="ARBA00022989"/>
    </source>
</evidence>
<dbReference type="PANTHER" id="PTHR30213">
    <property type="entry name" value="INNER MEMBRANE PROTEIN YHJD"/>
    <property type="match status" value="1"/>
</dbReference>
<keyword evidence="5 7" id="KW-0472">Membrane</keyword>
<dbReference type="EMBL" id="JBHSJG010000001">
    <property type="protein sequence ID" value="MFC4986245.1"/>
    <property type="molecule type" value="Genomic_DNA"/>
</dbReference>
<accession>A0ABD5Q910</accession>
<evidence type="ECO:0000313" key="8">
    <source>
        <dbReference type="EMBL" id="MFC4986245.1"/>
    </source>
</evidence>